<evidence type="ECO:0000256" key="1">
    <source>
        <dbReference type="ARBA" id="ARBA00022801"/>
    </source>
</evidence>
<keyword evidence="4" id="KW-1185">Reference proteome</keyword>
<dbReference type="PANTHER" id="PTHR48081:SF8">
    <property type="entry name" value="ALPHA_BETA HYDROLASE FOLD-3 DOMAIN-CONTAINING PROTEIN-RELATED"/>
    <property type="match status" value="1"/>
</dbReference>
<accession>A0ABX3CHU7</accession>
<dbReference type="EMBL" id="MKCT01000001">
    <property type="protein sequence ID" value="OHX21615.1"/>
    <property type="molecule type" value="Genomic_DNA"/>
</dbReference>
<dbReference type="PANTHER" id="PTHR48081">
    <property type="entry name" value="AB HYDROLASE SUPERFAMILY PROTEIN C4A8.06C"/>
    <property type="match status" value="1"/>
</dbReference>
<reference evidence="3 4" key="1">
    <citation type="submission" date="2016-09" db="EMBL/GenBank/DDBJ databases">
        <title>Chromobacterium muskegensis sp. nov., an insecticidal bacterium isolated from Sphagnum bogs.</title>
        <authorList>
            <person name="Sparks M.E."/>
            <person name="Blackburn M.B."/>
            <person name="Gundersen-Rindal D.E."/>
            <person name="Mitchell A."/>
            <person name="Farrar R."/>
            <person name="Kuhar D."/>
        </authorList>
    </citation>
    <scope>NUCLEOTIDE SEQUENCE [LARGE SCALE GENOMIC DNA]</scope>
    <source>
        <strain evidence="3 4">14B-1</strain>
    </source>
</reference>
<gene>
    <name evidence="3" type="ORF">BI344_03655</name>
</gene>
<dbReference type="RefSeq" id="WP_071111567.1">
    <property type="nucleotide sequence ID" value="NZ_MKCT01000001.1"/>
</dbReference>
<name>A0ABX3CHU7_9NEIS</name>
<feature type="domain" description="Alpha/beta hydrolase fold-3" evidence="2">
    <location>
        <begin position="83"/>
        <end position="288"/>
    </location>
</feature>
<dbReference type="InterPro" id="IPR050300">
    <property type="entry name" value="GDXG_lipolytic_enzyme"/>
</dbReference>
<evidence type="ECO:0000313" key="3">
    <source>
        <dbReference type="EMBL" id="OHX21615.1"/>
    </source>
</evidence>
<organism evidence="3 4">
    <name type="scientific">Chromobacterium sphagni</name>
    <dbReference type="NCBI Taxonomy" id="1903179"/>
    <lineage>
        <taxon>Bacteria</taxon>
        <taxon>Pseudomonadati</taxon>
        <taxon>Pseudomonadota</taxon>
        <taxon>Betaproteobacteria</taxon>
        <taxon>Neisseriales</taxon>
        <taxon>Chromobacteriaceae</taxon>
        <taxon>Chromobacterium</taxon>
    </lineage>
</organism>
<evidence type="ECO:0000259" key="2">
    <source>
        <dbReference type="Pfam" id="PF07859"/>
    </source>
</evidence>
<evidence type="ECO:0000313" key="4">
    <source>
        <dbReference type="Proteomes" id="UP000180280"/>
    </source>
</evidence>
<comment type="caution">
    <text evidence="3">The sequence shown here is derived from an EMBL/GenBank/DDBJ whole genome shotgun (WGS) entry which is preliminary data.</text>
</comment>
<proteinExistence type="predicted"/>
<dbReference type="Gene3D" id="3.40.50.1820">
    <property type="entry name" value="alpha/beta hydrolase"/>
    <property type="match status" value="1"/>
</dbReference>
<dbReference type="Proteomes" id="UP000180280">
    <property type="component" value="Unassembled WGS sequence"/>
</dbReference>
<dbReference type="InterPro" id="IPR029058">
    <property type="entry name" value="AB_hydrolase_fold"/>
</dbReference>
<keyword evidence="1" id="KW-0378">Hydrolase</keyword>
<dbReference type="InterPro" id="IPR013094">
    <property type="entry name" value="AB_hydrolase_3"/>
</dbReference>
<sequence length="312" mass="34546">MHTLHPNLRPWLAEFNRVLQQKIDTGYKATAIGAREALAELTLQQVPAGPPIAWVNEDLVAGREYSVPVRIYHPEPQQALPALVFLHGGGHMAGSVSVYDPICRRLAQASRHIVVAAEYRLAPENPYPAGLNDAACVVKGIWGMLDERRLPYLRRLALVGDSAGGALCASLSGKAQYDASLDINRQVLIYPCVDYTLTQPSVAENGDGYFLTTSRTAWYFDQYFQHAEDRHQASPLHWELSPRLPATLVITAGRDLLRDQGLQYGARLKAAGVAVEQLHLDDQMHAFLNMEALVPEVCGLVYRRISAFLNAR</sequence>
<dbReference type="SUPFAM" id="SSF53474">
    <property type="entry name" value="alpha/beta-Hydrolases"/>
    <property type="match status" value="1"/>
</dbReference>
<protein>
    <submittedName>
        <fullName evidence="3">Carboxylesterase</fullName>
    </submittedName>
</protein>
<dbReference type="Pfam" id="PF07859">
    <property type="entry name" value="Abhydrolase_3"/>
    <property type="match status" value="1"/>
</dbReference>